<keyword evidence="5" id="KW-1015">Disulfide bond</keyword>
<dbReference type="EMBL" id="PRDW01000009">
    <property type="protein sequence ID" value="PPB83195.1"/>
    <property type="molecule type" value="Genomic_DNA"/>
</dbReference>
<comment type="subcellular location">
    <subcellularLocation>
        <location evidence="1 7">Periplasm</location>
    </subcellularLocation>
</comment>
<keyword evidence="11" id="KW-1185">Reference proteome</keyword>
<dbReference type="SUPFAM" id="SSF52833">
    <property type="entry name" value="Thioredoxin-like"/>
    <property type="match status" value="1"/>
</dbReference>
<dbReference type="RefSeq" id="WP_104077746.1">
    <property type="nucleotide sequence ID" value="NZ_CP062178.1"/>
</dbReference>
<dbReference type="PANTHER" id="PTHR35272:SF3">
    <property type="entry name" value="THIOL:DISULFIDE INTERCHANGE PROTEIN DSBC"/>
    <property type="match status" value="1"/>
</dbReference>
<evidence type="ECO:0000313" key="11">
    <source>
        <dbReference type="Proteomes" id="UP000243096"/>
    </source>
</evidence>
<dbReference type="CDD" id="cd03020">
    <property type="entry name" value="DsbA_DsbC_DsbG"/>
    <property type="match status" value="1"/>
</dbReference>
<feature type="chain" id="PRO_5015021073" description="Thiol:disulfide interchange protein" evidence="7">
    <location>
        <begin position="31"/>
        <end position="247"/>
    </location>
</feature>
<keyword evidence="4 7" id="KW-0574">Periplasm</keyword>
<dbReference type="OrthoDB" id="12976at2"/>
<dbReference type="Proteomes" id="UP000243096">
    <property type="component" value="Unassembled WGS sequence"/>
</dbReference>
<dbReference type="Gene3D" id="3.10.450.70">
    <property type="entry name" value="Disulphide bond isomerase, DsbC/G, N-terminal"/>
    <property type="match status" value="1"/>
</dbReference>
<dbReference type="InterPro" id="IPR012336">
    <property type="entry name" value="Thioredoxin-like_fold"/>
</dbReference>
<dbReference type="InterPro" id="IPR018950">
    <property type="entry name" value="DiS-bond_isomerase_DsbC/G_N"/>
</dbReference>
<dbReference type="InterPro" id="IPR036249">
    <property type="entry name" value="Thioredoxin-like_sf"/>
</dbReference>
<dbReference type="Pfam" id="PF10411">
    <property type="entry name" value="DsbC_N"/>
    <property type="match status" value="1"/>
</dbReference>
<accession>A0A2P5K986</accession>
<evidence type="ECO:0000256" key="1">
    <source>
        <dbReference type="ARBA" id="ARBA00004418"/>
    </source>
</evidence>
<keyword evidence="3 7" id="KW-0732">Signal</keyword>
<dbReference type="PANTHER" id="PTHR35272">
    <property type="entry name" value="THIOL:DISULFIDE INTERCHANGE PROTEIN DSBC-RELATED"/>
    <property type="match status" value="1"/>
</dbReference>
<dbReference type="SUPFAM" id="SSF54423">
    <property type="entry name" value="DsbC/DsbG N-terminal domain-like"/>
    <property type="match status" value="1"/>
</dbReference>
<evidence type="ECO:0000256" key="6">
    <source>
        <dbReference type="ARBA" id="ARBA00023284"/>
    </source>
</evidence>
<dbReference type="InterPro" id="IPR033954">
    <property type="entry name" value="DiS-bond_Isoase_DsbC/G"/>
</dbReference>
<dbReference type="AlphaFoldDB" id="A0A2P5K986"/>
<feature type="domain" description="Disulphide bond isomerase DsbC/G N-terminal" evidence="8">
    <location>
        <begin position="29"/>
        <end position="97"/>
    </location>
</feature>
<proteinExistence type="inferred from homology"/>
<evidence type="ECO:0000259" key="8">
    <source>
        <dbReference type="Pfam" id="PF10411"/>
    </source>
</evidence>
<dbReference type="Pfam" id="PF13098">
    <property type="entry name" value="Thioredoxin_2"/>
    <property type="match status" value="1"/>
</dbReference>
<dbReference type="Gene3D" id="3.40.30.10">
    <property type="entry name" value="Glutaredoxin"/>
    <property type="match status" value="1"/>
</dbReference>
<name>A0A2P5K986_9BURK</name>
<reference evidence="10 11" key="1">
    <citation type="submission" date="2018-01" db="EMBL/GenBank/DDBJ databases">
        <title>Genomic Encyclopedia of Type Strains, Phase III (KMG-III): the genomes of soil and plant-associated and newly described type strains.</title>
        <authorList>
            <person name="Whitman W."/>
        </authorList>
    </citation>
    <scope>NUCLEOTIDE SEQUENCE [LARGE SCALE GENOMIC DNA]</scope>
    <source>
        <strain evidence="10 11">HKI456</strain>
    </source>
</reference>
<sequence length="247" mass="26281">MTLRIRTITLTAVAGALLAAAALASYSAFADPSLDSVKVAVQNRLGSDASIKGVAKTPIAGLYEVNLGKEIVYSDANADYLVLGDLVDTRTRKNLTQARNDELNKVDFASLPLANAVKVVKGNGARKLAVFSDPNCGYCKRLETTLKGFDNITVYTFLYPMLSPDSDAKAKAIWCSADRAKAWQAWMLDHQSPSAAGNCDTSALQKNLALGQKLNVSGTPTIILADGRRLPGAVPAEQLDKALSAQH</sequence>
<protein>
    <recommendedName>
        <fullName evidence="7">Thiol:disulfide interchange protein</fullName>
    </recommendedName>
</protein>
<organism evidence="10 11">
    <name type="scientific">Mycetohabitans endofungorum</name>
    <dbReference type="NCBI Taxonomy" id="417203"/>
    <lineage>
        <taxon>Bacteria</taxon>
        <taxon>Pseudomonadati</taxon>
        <taxon>Pseudomonadota</taxon>
        <taxon>Betaproteobacteria</taxon>
        <taxon>Burkholderiales</taxon>
        <taxon>Burkholderiaceae</taxon>
        <taxon>Mycetohabitans</taxon>
    </lineage>
</organism>
<comment type="function">
    <text evidence="7">Required for disulfide bond formation in some periplasmic proteins. Acts by transferring its disulfide bond to other proteins and is reduced in the process.</text>
</comment>
<feature type="domain" description="Thioredoxin-like fold" evidence="9">
    <location>
        <begin position="120"/>
        <end position="243"/>
    </location>
</feature>
<keyword evidence="6 7" id="KW-0676">Redox-active center</keyword>
<evidence type="ECO:0000256" key="3">
    <source>
        <dbReference type="ARBA" id="ARBA00022729"/>
    </source>
</evidence>
<gene>
    <name evidence="10" type="ORF">B0O95_10920</name>
</gene>
<comment type="caution">
    <text evidence="10">The sequence shown here is derived from an EMBL/GenBank/DDBJ whole genome shotgun (WGS) entry which is preliminary data.</text>
</comment>
<evidence type="ECO:0000256" key="5">
    <source>
        <dbReference type="ARBA" id="ARBA00023157"/>
    </source>
</evidence>
<evidence type="ECO:0000256" key="7">
    <source>
        <dbReference type="RuleBase" id="RU364038"/>
    </source>
</evidence>
<evidence type="ECO:0000256" key="2">
    <source>
        <dbReference type="ARBA" id="ARBA00009813"/>
    </source>
</evidence>
<dbReference type="InterPro" id="IPR009094">
    <property type="entry name" value="DiS-bond_isomerase_DsbC/G_N_sf"/>
</dbReference>
<comment type="similarity">
    <text evidence="2 7">Belongs to the thioredoxin family. DsbC subfamily.</text>
</comment>
<dbReference type="GO" id="GO:0042597">
    <property type="term" value="C:periplasmic space"/>
    <property type="evidence" value="ECO:0007669"/>
    <property type="project" value="UniProtKB-SubCell"/>
</dbReference>
<dbReference type="InterPro" id="IPR051470">
    <property type="entry name" value="Thiol:disulfide_interchange"/>
</dbReference>
<feature type="signal peptide" evidence="7">
    <location>
        <begin position="1"/>
        <end position="30"/>
    </location>
</feature>
<evidence type="ECO:0000313" key="10">
    <source>
        <dbReference type="EMBL" id="PPB83195.1"/>
    </source>
</evidence>
<evidence type="ECO:0000256" key="4">
    <source>
        <dbReference type="ARBA" id="ARBA00022764"/>
    </source>
</evidence>
<evidence type="ECO:0000259" key="9">
    <source>
        <dbReference type="Pfam" id="PF13098"/>
    </source>
</evidence>